<dbReference type="AlphaFoldDB" id="A0A8H7CY55"/>
<protein>
    <submittedName>
        <fullName evidence="2">Uncharacterized protein</fullName>
    </submittedName>
</protein>
<keyword evidence="3" id="KW-1185">Reference proteome</keyword>
<dbReference type="Proteomes" id="UP000623467">
    <property type="component" value="Unassembled WGS sequence"/>
</dbReference>
<comment type="caution">
    <text evidence="2">The sequence shown here is derived from an EMBL/GenBank/DDBJ whole genome shotgun (WGS) entry which is preliminary data.</text>
</comment>
<reference evidence="2" key="1">
    <citation type="submission" date="2020-05" db="EMBL/GenBank/DDBJ databases">
        <title>Mycena genomes resolve the evolution of fungal bioluminescence.</title>
        <authorList>
            <person name="Tsai I.J."/>
        </authorList>
    </citation>
    <scope>NUCLEOTIDE SEQUENCE</scope>
    <source>
        <strain evidence="2">160909Yilan</strain>
    </source>
</reference>
<name>A0A8H7CY55_9AGAR</name>
<organism evidence="2 3">
    <name type="scientific">Mycena sanguinolenta</name>
    <dbReference type="NCBI Taxonomy" id="230812"/>
    <lineage>
        <taxon>Eukaryota</taxon>
        <taxon>Fungi</taxon>
        <taxon>Dikarya</taxon>
        <taxon>Basidiomycota</taxon>
        <taxon>Agaricomycotina</taxon>
        <taxon>Agaricomycetes</taxon>
        <taxon>Agaricomycetidae</taxon>
        <taxon>Agaricales</taxon>
        <taxon>Marasmiineae</taxon>
        <taxon>Mycenaceae</taxon>
        <taxon>Mycena</taxon>
    </lineage>
</organism>
<gene>
    <name evidence="2" type="ORF">MSAN_01372800</name>
</gene>
<feature type="region of interest" description="Disordered" evidence="1">
    <location>
        <begin position="103"/>
        <end position="167"/>
    </location>
</feature>
<dbReference type="EMBL" id="JACAZH010000011">
    <property type="protein sequence ID" value="KAF7354595.1"/>
    <property type="molecule type" value="Genomic_DNA"/>
</dbReference>
<proteinExistence type="predicted"/>
<sequence length="388" mass="42645">MGARPNHILSNNWSVKHPFLDYSLWMGTTLEGCQYVGWFRSNLSSVPSAVLRTRQWSIDAGLYKVPTTGVPKDMETACREAAAMLGQASLASAQTFTALVAPNKSDSPSGHEIAAPLDVPSPAKVQKKSKVPKFSAPPGSPPRTERRVTPPTVPQHPCFTNPSPVSRVQPDIRAKRRGFHVRDLPPSYPYHINRENTSYRIPFLEFSGLGPPPDDLDVGTEGDVYLDLTPGVYALYGKIASGWKRWVDTGEPVGTSWLNSDWVVKHPHLEGFGLWISLGGEGDGPPGRCHVGWFRVGAVKAQRRIADKLGLVRMQKLKVKRGLPMKSEHAMQCEAHTILEYMLGDKDSIPSKLSAKRTGSPLMLDAAKKRKEDSSAPLDLGPFSMCFD</sequence>
<accession>A0A8H7CY55</accession>
<evidence type="ECO:0000313" key="3">
    <source>
        <dbReference type="Proteomes" id="UP000623467"/>
    </source>
</evidence>
<evidence type="ECO:0000313" key="2">
    <source>
        <dbReference type="EMBL" id="KAF7354595.1"/>
    </source>
</evidence>
<evidence type="ECO:0000256" key="1">
    <source>
        <dbReference type="SAM" id="MobiDB-lite"/>
    </source>
</evidence>
<dbReference type="OrthoDB" id="3067611at2759"/>